<keyword evidence="3" id="KW-1185">Reference proteome</keyword>
<feature type="compositionally biased region" description="Basic residues" evidence="1">
    <location>
        <begin position="239"/>
        <end position="275"/>
    </location>
</feature>
<evidence type="ECO:0000313" key="3">
    <source>
        <dbReference type="Proteomes" id="UP000007305"/>
    </source>
</evidence>
<sequence length="390" mass="41419">MGEAEERCSAGAGCSFSLTCLEDGADLDTGGSAAESADGGKLAASLYGDAEEDQEYIDHLVSKESSFCRSPSSSLCSPVVSDVSDAGAETCPCPSSMAASSHEWFRCARRATVEWVFEVTDGSVQHSTDAGLLRLLPPHGVPGRLLHGPLLPPPVHGQVSDALGGAAAGGGVRVPGGEDGGVPRAGAAGVPRRRRVRLQQRLHPAHGAAGAVHAGVAHGRRHAAGLPSLPLLQQATPGRRWRPRRRQGRRAYLLHRGSRQRARLPAVHRCRRRRPGGSPRCRDKGSAGVQDEQPVSVQPARQGRRARLLQHDDAERELVGDAEQAVGGQETGAISLRLHRRRQSIRVRRRGLLLVRGRGGQQQEGAAGGAAGRRPMRSTAGQCSLRFFQL</sequence>
<gene>
    <name evidence="2" type="primary">LOC103626055</name>
</gene>
<dbReference type="Gramene" id="Zm00001eb219070_T002">
    <property type="protein sequence ID" value="Zm00001eb219070_P002"/>
    <property type="gene ID" value="Zm00001eb219070"/>
</dbReference>
<dbReference type="OrthoDB" id="306099at2759"/>
<reference evidence="2" key="3">
    <citation type="submission" date="2021-05" db="UniProtKB">
        <authorList>
            <consortium name="EnsemblPlants"/>
        </authorList>
    </citation>
    <scope>IDENTIFICATION</scope>
    <source>
        <strain evidence="2">cv. B73</strain>
    </source>
</reference>
<evidence type="ECO:0000256" key="1">
    <source>
        <dbReference type="SAM" id="MobiDB-lite"/>
    </source>
</evidence>
<dbReference type="Proteomes" id="UP000007305">
    <property type="component" value="Chromosome 5"/>
</dbReference>
<dbReference type="EnsemblPlants" id="Zm00001eb219070_T002">
    <property type="protein sequence ID" value="Zm00001eb219070_P002"/>
    <property type="gene ID" value="Zm00001eb219070"/>
</dbReference>
<reference evidence="3" key="1">
    <citation type="journal article" date="2009" name="Science">
        <title>The B73 maize genome: complexity, diversity, and dynamics.</title>
        <authorList>
            <person name="Schnable P.S."/>
            <person name="Ware D."/>
            <person name="Fulton R.S."/>
            <person name="Stein J.C."/>
            <person name="Wei F."/>
            <person name="Pasternak S."/>
            <person name="Liang C."/>
            <person name="Zhang J."/>
            <person name="Fulton L."/>
            <person name="Graves T.A."/>
            <person name="Minx P."/>
            <person name="Reily A.D."/>
            <person name="Courtney L."/>
            <person name="Kruchowski S.S."/>
            <person name="Tomlinson C."/>
            <person name="Strong C."/>
            <person name="Delehaunty K."/>
            <person name="Fronick C."/>
            <person name="Courtney B."/>
            <person name="Rock S.M."/>
            <person name="Belter E."/>
            <person name="Du F."/>
            <person name="Kim K."/>
            <person name="Abbott R.M."/>
            <person name="Cotton M."/>
            <person name="Levy A."/>
            <person name="Marchetto P."/>
            <person name="Ochoa K."/>
            <person name="Jackson S.M."/>
            <person name="Gillam B."/>
            <person name="Chen W."/>
            <person name="Yan L."/>
            <person name="Higginbotham J."/>
            <person name="Cardenas M."/>
            <person name="Waligorski J."/>
            <person name="Applebaum E."/>
            <person name="Phelps L."/>
            <person name="Falcone J."/>
            <person name="Kanchi K."/>
            <person name="Thane T."/>
            <person name="Scimone A."/>
            <person name="Thane N."/>
            <person name="Henke J."/>
            <person name="Wang T."/>
            <person name="Ruppert J."/>
            <person name="Shah N."/>
            <person name="Rotter K."/>
            <person name="Hodges J."/>
            <person name="Ingenthron E."/>
            <person name="Cordes M."/>
            <person name="Kohlberg S."/>
            <person name="Sgro J."/>
            <person name="Delgado B."/>
            <person name="Mead K."/>
            <person name="Chinwalla A."/>
            <person name="Leonard S."/>
            <person name="Crouse K."/>
            <person name="Collura K."/>
            <person name="Kudrna D."/>
            <person name="Currie J."/>
            <person name="He R."/>
            <person name="Angelova A."/>
            <person name="Rajasekar S."/>
            <person name="Mueller T."/>
            <person name="Lomeli R."/>
            <person name="Scara G."/>
            <person name="Ko A."/>
            <person name="Delaney K."/>
            <person name="Wissotski M."/>
            <person name="Lopez G."/>
            <person name="Campos D."/>
            <person name="Braidotti M."/>
            <person name="Ashley E."/>
            <person name="Golser W."/>
            <person name="Kim H."/>
            <person name="Lee S."/>
            <person name="Lin J."/>
            <person name="Dujmic Z."/>
            <person name="Kim W."/>
            <person name="Talag J."/>
            <person name="Zuccolo A."/>
            <person name="Fan C."/>
            <person name="Sebastian A."/>
            <person name="Kramer M."/>
            <person name="Spiegel L."/>
            <person name="Nascimento L."/>
            <person name="Zutavern T."/>
            <person name="Miller B."/>
            <person name="Ambroise C."/>
            <person name="Muller S."/>
            <person name="Spooner W."/>
            <person name="Narechania A."/>
            <person name="Ren L."/>
            <person name="Wei S."/>
            <person name="Kumari S."/>
            <person name="Faga B."/>
            <person name="Levy M.J."/>
            <person name="McMahan L."/>
            <person name="Van Buren P."/>
            <person name="Vaughn M.W."/>
            <person name="Ying K."/>
            <person name="Yeh C.-T."/>
            <person name="Emrich S.J."/>
            <person name="Jia Y."/>
            <person name="Kalyanaraman A."/>
            <person name="Hsia A.-P."/>
            <person name="Barbazuk W.B."/>
            <person name="Baucom R.S."/>
            <person name="Brutnell T.P."/>
            <person name="Carpita N.C."/>
            <person name="Chaparro C."/>
            <person name="Chia J.-M."/>
            <person name="Deragon J.-M."/>
            <person name="Estill J.C."/>
            <person name="Fu Y."/>
            <person name="Jeddeloh J.A."/>
            <person name="Han Y."/>
            <person name="Lee H."/>
            <person name="Li P."/>
            <person name="Lisch D.R."/>
            <person name="Liu S."/>
            <person name="Liu Z."/>
            <person name="Nagel D.H."/>
            <person name="McCann M.C."/>
            <person name="SanMiguel P."/>
            <person name="Myers A.M."/>
            <person name="Nettleton D."/>
            <person name="Nguyen J."/>
            <person name="Penning B.W."/>
            <person name="Ponnala L."/>
            <person name="Schneider K.L."/>
            <person name="Schwartz D.C."/>
            <person name="Sharma A."/>
            <person name="Soderlund C."/>
            <person name="Springer N.M."/>
            <person name="Sun Q."/>
            <person name="Wang H."/>
            <person name="Waterman M."/>
            <person name="Westerman R."/>
            <person name="Wolfgruber T.K."/>
            <person name="Yang L."/>
            <person name="Yu Y."/>
            <person name="Zhang L."/>
            <person name="Zhou S."/>
            <person name="Zhu Q."/>
            <person name="Bennetzen J.L."/>
            <person name="Dawe R.K."/>
            <person name="Jiang J."/>
            <person name="Jiang N."/>
            <person name="Presting G.G."/>
            <person name="Wessler S.R."/>
            <person name="Aluru S."/>
            <person name="Martienssen R.A."/>
            <person name="Clifton S.W."/>
            <person name="McCombie W.R."/>
            <person name="Wing R.A."/>
            <person name="Wilson R.K."/>
        </authorList>
    </citation>
    <scope>NUCLEOTIDE SEQUENCE [LARGE SCALE GENOMIC DNA]</scope>
    <source>
        <strain evidence="3">cv. B73</strain>
    </source>
</reference>
<name>A0A804P9S7_MAIZE</name>
<dbReference type="InParanoid" id="A0A804P9S7"/>
<organism evidence="2 3">
    <name type="scientific">Zea mays</name>
    <name type="common">Maize</name>
    <dbReference type="NCBI Taxonomy" id="4577"/>
    <lineage>
        <taxon>Eukaryota</taxon>
        <taxon>Viridiplantae</taxon>
        <taxon>Streptophyta</taxon>
        <taxon>Embryophyta</taxon>
        <taxon>Tracheophyta</taxon>
        <taxon>Spermatophyta</taxon>
        <taxon>Magnoliopsida</taxon>
        <taxon>Liliopsida</taxon>
        <taxon>Poales</taxon>
        <taxon>Poaceae</taxon>
        <taxon>PACMAD clade</taxon>
        <taxon>Panicoideae</taxon>
        <taxon>Andropogonodae</taxon>
        <taxon>Andropogoneae</taxon>
        <taxon>Tripsacinae</taxon>
        <taxon>Zea</taxon>
    </lineage>
</organism>
<protein>
    <submittedName>
        <fullName evidence="2">Uncharacterized protein</fullName>
    </submittedName>
</protein>
<feature type="region of interest" description="Disordered" evidence="1">
    <location>
        <begin position="357"/>
        <end position="378"/>
    </location>
</feature>
<feature type="region of interest" description="Disordered" evidence="1">
    <location>
        <begin position="225"/>
        <end position="304"/>
    </location>
</feature>
<reference evidence="2" key="2">
    <citation type="submission" date="2019-07" db="EMBL/GenBank/DDBJ databases">
        <authorList>
            <person name="Seetharam A."/>
            <person name="Woodhouse M."/>
            <person name="Cannon E."/>
        </authorList>
    </citation>
    <scope>NUCLEOTIDE SEQUENCE [LARGE SCALE GENOMIC DNA]</scope>
    <source>
        <strain evidence="2">cv. B73</strain>
    </source>
</reference>
<evidence type="ECO:0000313" key="2">
    <source>
        <dbReference type="EnsemblPlants" id="Zm00001eb219070_P002"/>
    </source>
</evidence>
<proteinExistence type="predicted"/>
<dbReference type="AlphaFoldDB" id="A0A804P9S7"/>
<accession>A0A804P9S7</accession>
<feature type="compositionally biased region" description="Gly residues" evidence="1">
    <location>
        <begin position="357"/>
        <end position="371"/>
    </location>
</feature>